<dbReference type="WBParaSite" id="Hba_12950">
    <property type="protein sequence ID" value="Hba_12950"/>
    <property type="gene ID" value="Hba_12950"/>
</dbReference>
<accession>A0A1I7X650</accession>
<sequence length="66" mass="7925">MEQKISIKVKQSKELNSFDWAADPLRNKYITAVDDWRIRTYETTLSKNHYTIIALYKIYLKSRLNT</sequence>
<reference evidence="2" key="1">
    <citation type="submission" date="2016-11" db="UniProtKB">
        <authorList>
            <consortium name="WormBaseParasite"/>
        </authorList>
    </citation>
    <scope>IDENTIFICATION</scope>
</reference>
<evidence type="ECO:0000313" key="1">
    <source>
        <dbReference type="Proteomes" id="UP000095283"/>
    </source>
</evidence>
<protein>
    <submittedName>
        <fullName evidence="2">Uncharacterized protein</fullName>
    </submittedName>
</protein>
<proteinExistence type="predicted"/>
<evidence type="ECO:0000313" key="2">
    <source>
        <dbReference type="WBParaSite" id="Hba_12950"/>
    </source>
</evidence>
<name>A0A1I7X650_HETBA</name>
<keyword evidence="1" id="KW-1185">Reference proteome</keyword>
<organism evidence="1 2">
    <name type="scientific">Heterorhabditis bacteriophora</name>
    <name type="common">Entomopathogenic nematode worm</name>
    <dbReference type="NCBI Taxonomy" id="37862"/>
    <lineage>
        <taxon>Eukaryota</taxon>
        <taxon>Metazoa</taxon>
        <taxon>Ecdysozoa</taxon>
        <taxon>Nematoda</taxon>
        <taxon>Chromadorea</taxon>
        <taxon>Rhabditida</taxon>
        <taxon>Rhabditina</taxon>
        <taxon>Rhabditomorpha</taxon>
        <taxon>Strongyloidea</taxon>
        <taxon>Heterorhabditidae</taxon>
        <taxon>Heterorhabditis</taxon>
    </lineage>
</organism>
<dbReference type="Proteomes" id="UP000095283">
    <property type="component" value="Unplaced"/>
</dbReference>
<dbReference type="AlphaFoldDB" id="A0A1I7X650"/>